<sequence length="625" mass="70398">MKKKPDYITIFATTLVVAPITLYFIVFIMDLFFNSPFIIFPLSLALTIAITIRYMKWAVANANLLRAERRTIDTEKLSPESPFLDFNKISPLIEDEGVGACLIFLISGLFWLTTYFFVVSMNPDEPLKFDYANCMAFLGFLWACLIYGWVGLWRTFLKELPARKRLFEIFDKKLTGRDQAVCEHCGAQSVLINDYMQRSFWWKRGFPKKLLCPQCNARYDLAVDAPFTMAAVLAALMLASSLLIFSQNGANPFFIGFILFWCLYPAVALHELGHAVVGKLTGFRLLEIKIGSGAPVWKTRLFKLPIFFNKGGLSSYVRPLGGPVSGRRFKLFLMIFAGPATNLLTATALIWIYGPALLLENLQSSDLPLTPVFILANLIALFSIDDFKQMIGLLIQSDKNNPTVEDSRSFEEAFSRFLLWEEHEEDALRAGLKDYPGAPYLLWCLAGSLSCRGEWAEARDLFLTLLDAEDLDPITNAWVRQSFAYFVYQNNDAAFFSKAGQYARDAYVTLPWEPLMTATMGRALVVDGEYDMGWPLIKRAYFQTADKLAKGELAAMMACVLKDQGKLDLAEDWIRTAAKTYPGGLMSVDVLKLELALAQKRGRSSTREPVKTIFPGCAKTKQGKP</sequence>
<feature type="transmembrane region" description="Helical" evidence="7">
    <location>
        <begin position="331"/>
        <end position="353"/>
    </location>
</feature>
<keyword evidence="6 7" id="KW-0472">Membrane</keyword>
<proteinExistence type="inferred from homology"/>
<comment type="subcellular location">
    <subcellularLocation>
        <location evidence="2">Membrane</location>
        <topology evidence="2">Multi-pass membrane protein</topology>
    </subcellularLocation>
</comment>
<feature type="transmembrane region" description="Helical" evidence="7">
    <location>
        <begin position="137"/>
        <end position="157"/>
    </location>
</feature>
<dbReference type="Gene3D" id="1.25.40.10">
    <property type="entry name" value="Tetratricopeptide repeat domain"/>
    <property type="match status" value="1"/>
</dbReference>
<feature type="transmembrane region" description="Helical" evidence="7">
    <location>
        <begin position="35"/>
        <end position="55"/>
    </location>
</feature>
<dbReference type="HOGENOM" id="CLU_437261_0_0_7"/>
<evidence type="ECO:0000256" key="6">
    <source>
        <dbReference type="ARBA" id="ARBA00023136"/>
    </source>
</evidence>
<name>B8FID0_DESAL</name>
<keyword evidence="4 7" id="KW-0812">Transmembrane</keyword>
<gene>
    <name evidence="9" type="ordered locus">Dalk_2227</name>
</gene>
<evidence type="ECO:0000256" key="2">
    <source>
        <dbReference type="ARBA" id="ARBA00004141"/>
    </source>
</evidence>
<evidence type="ECO:0000256" key="3">
    <source>
        <dbReference type="ARBA" id="ARBA00007931"/>
    </source>
</evidence>
<dbReference type="AlphaFoldDB" id="B8FID0"/>
<dbReference type="GO" id="GO:0016020">
    <property type="term" value="C:membrane"/>
    <property type="evidence" value="ECO:0007669"/>
    <property type="project" value="UniProtKB-SubCell"/>
</dbReference>
<keyword evidence="10" id="KW-1185">Reference proteome</keyword>
<dbReference type="eggNOG" id="COG0750">
    <property type="taxonomic scope" value="Bacteria"/>
</dbReference>
<comment type="similarity">
    <text evidence="3">Belongs to the peptidase M50B family.</text>
</comment>
<dbReference type="GO" id="GO:0006508">
    <property type="term" value="P:proteolysis"/>
    <property type="evidence" value="ECO:0007669"/>
    <property type="project" value="InterPro"/>
</dbReference>
<evidence type="ECO:0000259" key="8">
    <source>
        <dbReference type="Pfam" id="PF02163"/>
    </source>
</evidence>
<dbReference type="InterPro" id="IPR011990">
    <property type="entry name" value="TPR-like_helical_dom_sf"/>
</dbReference>
<evidence type="ECO:0000256" key="5">
    <source>
        <dbReference type="ARBA" id="ARBA00022989"/>
    </source>
</evidence>
<evidence type="ECO:0000313" key="9">
    <source>
        <dbReference type="EMBL" id="ACL03920.1"/>
    </source>
</evidence>
<feature type="transmembrane region" description="Helical" evidence="7">
    <location>
        <begin position="7"/>
        <end position="29"/>
    </location>
</feature>
<feature type="transmembrane region" description="Helical" evidence="7">
    <location>
        <begin position="97"/>
        <end position="117"/>
    </location>
</feature>
<dbReference type="CDD" id="cd05709">
    <property type="entry name" value="S2P-M50"/>
    <property type="match status" value="1"/>
</dbReference>
<accession>B8FID0</accession>
<protein>
    <recommendedName>
        <fullName evidence="8">Peptidase M50 domain-containing protein</fullName>
    </recommendedName>
</protein>
<dbReference type="KEGG" id="dal:Dalk_2227"/>
<evidence type="ECO:0000313" key="10">
    <source>
        <dbReference type="Proteomes" id="UP000000739"/>
    </source>
</evidence>
<dbReference type="Pfam" id="PF02163">
    <property type="entry name" value="Peptidase_M50"/>
    <property type="match status" value="1"/>
</dbReference>
<dbReference type="Proteomes" id="UP000000739">
    <property type="component" value="Chromosome"/>
</dbReference>
<evidence type="ECO:0000256" key="4">
    <source>
        <dbReference type="ARBA" id="ARBA00022692"/>
    </source>
</evidence>
<comment type="cofactor">
    <cofactor evidence="1">
        <name>Zn(2+)</name>
        <dbReference type="ChEBI" id="CHEBI:29105"/>
    </cofactor>
</comment>
<feature type="transmembrane region" description="Helical" evidence="7">
    <location>
        <begin position="252"/>
        <end position="269"/>
    </location>
</feature>
<evidence type="ECO:0000256" key="7">
    <source>
        <dbReference type="SAM" id="Phobius"/>
    </source>
</evidence>
<dbReference type="EMBL" id="CP001322">
    <property type="protein sequence ID" value="ACL03920.1"/>
    <property type="molecule type" value="Genomic_DNA"/>
</dbReference>
<reference evidence="9 10" key="1">
    <citation type="journal article" date="2012" name="Environ. Microbiol.">
        <title>The genome sequence of Desulfatibacillum alkenivorans AK-01: a blueprint for anaerobic alkane oxidation.</title>
        <authorList>
            <person name="Callaghan A.V."/>
            <person name="Morris B.E."/>
            <person name="Pereira I.A."/>
            <person name="McInerney M.J."/>
            <person name="Austin R.N."/>
            <person name="Groves J.T."/>
            <person name="Kukor J.J."/>
            <person name="Suflita J.M."/>
            <person name="Young L.Y."/>
            <person name="Zylstra G.J."/>
            <person name="Wawrik B."/>
        </authorList>
    </citation>
    <scope>NUCLEOTIDE SEQUENCE [LARGE SCALE GENOMIC DNA]</scope>
    <source>
        <strain evidence="9 10">AK-01</strain>
    </source>
</reference>
<keyword evidence="5 7" id="KW-1133">Transmembrane helix</keyword>
<feature type="domain" description="Peptidase M50" evidence="8">
    <location>
        <begin position="262"/>
        <end position="353"/>
    </location>
</feature>
<feature type="transmembrane region" description="Helical" evidence="7">
    <location>
        <begin position="227"/>
        <end position="246"/>
    </location>
</feature>
<dbReference type="InterPro" id="IPR008915">
    <property type="entry name" value="Peptidase_M50"/>
</dbReference>
<organism evidence="9 10">
    <name type="scientific">Desulfatibacillum aliphaticivorans</name>
    <dbReference type="NCBI Taxonomy" id="218208"/>
    <lineage>
        <taxon>Bacteria</taxon>
        <taxon>Pseudomonadati</taxon>
        <taxon>Thermodesulfobacteriota</taxon>
        <taxon>Desulfobacteria</taxon>
        <taxon>Desulfobacterales</taxon>
        <taxon>Desulfatibacillaceae</taxon>
        <taxon>Desulfatibacillum</taxon>
    </lineage>
</organism>
<evidence type="ECO:0000256" key="1">
    <source>
        <dbReference type="ARBA" id="ARBA00001947"/>
    </source>
</evidence>